<comment type="caution">
    <text evidence="1">The sequence shown here is derived from an EMBL/GenBank/DDBJ whole genome shotgun (WGS) entry which is preliminary data.</text>
</comment>
<evidence type="ECO:0000313" key="2">
    <source>
        <dbReference type="Proteomes" id="UP000516437"/>
    </source>
</evidence>
<dbReference type="AlphaFoldDB" id="A0A6A1WPB6"/>
<proteinExistence type="predicted"/>
<dbReference type="Proteomes" id="UP000516437">
    <property type="component" value="Chromosome 1"/>
</dbReference>
<dbReference type="OrthoDB" id="1652385at2759"/>
<keyword evidence="2" id="KW-1185">Reference proteome</keyword>
<sequence>MKLIHIQSHELLSHMCELISTLNEEARSNGRVYAAIFHAIKEGNFEFVYEIVRANPDLLYVIEYPTKRTLFMLALLHRQAKIFSLNYGLPQRKTALSGFDAAYNNTLHKVRIFTASTPIQHIPSAVLQMQRELQWFKVSSIILLDGLNINSNFF</sequence>
<evidence type="ECO:0000313" key="1">
    <source>
        <dbReference type="EMBL" id="KAB1225598.1"/>
    </source>
</evidence>
<dbReference type="PANTHER" id="PTHR24177:SF329">
    <property type="entry name" value="ANKYRIN REPEAT PROTEIN"/>
    <property type="match status" value="1"/>
</dbReference>
<dbReference type="PANTHER" id="PTHR24177">
    <property type="entry name" value="CASKIN"/>
    <property type="match status" value="1"/>
</dbReference>
<reference evidence="1 2" key="1">
    <citation type="journal article" date="2019" name="Plant Biotechnol. J.">
        <title>The red bayberry genome and genetic basis of sex determination.</title>
        <authorList>
            <person name="Jia H.M."/>
            <person name="Jia H.J."/>
            <person name="Cai Q.L."/>
            <person name="Wang Y."/>
            <person name="Zhao H.B."/>
            <person name="Yang W.F."/>
            <person name="Wang G.Y."/>
            <person name="Li Y.H."/>
            <person name="Zhan D.L."/>
            <person name="Shen Y.T."/>
            <person name="Niu Q.F."/>
            <person name="Chang L."/>
            <person name="Qiu J."/>
            <person name="Zhao L."/>
            <person name="Xie H.B."/>
            <person name="Fu W.Y."/>
            <person name="Jin J."/>
            <person name="Li X.W."/>
            <person name="Jiao Y."/>
            <person name="Zhou C.C."/>
            <person name="Tu T."/>
            <person name="Chai C.Y."/>
            <person name="Gao J.L."/>
            <person name="Fan L.J."/>
            <person name="van de Weg E."/>
            <person name="Wang J.Y."/>
            <person name="Gao Z.S."/>
        </authorList>
    </citation>
    <scope>NUCLEOTIDE SEQUENCE [LARGE SCALE GENOMIC DNA]</scope>
    <source>
        <tissue evidence="1">Leaves</tissue>
    </source>
</reference>
<organism evidence="1 2">
    <name type="scientific">Morella rubra</name>
    <name type="common">Chinese bayberry</name>
    <dbReference type="NCBI Taxonomy" id="262757"/>
    <lineage>
        <taxon>Eukaryota</taxon>
        <taxon>Viridiplantae</taxon>
        <taxon>Streptophyta</taxon>
        <taxon>Embryophyta</taxon>
        <taxon>Tracheophyta</taxon>
        <taxon>Spermatophyta</taxon>
        <taxon>Magnoliopsida</taxon>
        <taxon>eudicotyledons</taxon>
        <taxon>Gunneridae</taxon>
        <taxon>Pentapetalae</taxon>
        <taxon>rosids</taxon>
        <taxon>fabids</taxon>
        <taxon>Fagales</taxon>
        <taxon>Myricaceae</taxon>
        <taxon>Morella</taxon>
    </lineage>
</organism>
<name>A0A6A1WPB6_9ROSI</name>
<protein>
    <submittedName>
        <fullName evidence="1">Uncharacterized protein</fullName>
    </submittedName>
</protein>
<dbReference type="EMBL" id="RXIC02000019">
    <property type="protein sequence ID" value="KAB1225598.1"/>
    <property type="molecule type" value="Genomic_DNA"/>
</dbReference>
<gene>
    <name evidence="1" type="ORF">CJ030_MR1G020813</name>
</gene>
<accession>A0A6A1WPB6</accession>
<dbReference type="GO" id="GO:0016020">
    <property type="term" value="C:membrane"/>
    <property type="evidence" value="ECO:0007669"/>
    <property type="project" value="TreeGrafter"/>
</dbReference>